<dbReference type="EMBL" id="PP179318">
    <property type="protein sequence ID" value="XAI70035.1"/>
    <property type="molecule type" value="Genomic_DNA"/>
</dbReference>
<organism evidence="1">
    <name type="scientific">Pseudomonas phage Nican01</name>
    <dbReference type="NCBI Taxonomy" id="3138540"/>
    <lineage>
        <taxon>Viruses</taxon>
        <taxon>Duplodnaviria</taxon>
        <taxon>Heunggongvirae</taxon>
        <taxon>Uroviricota</taxon>
        <taxon>Caudoviricetes</taxon>
        <taxon>Nickievirus</taxon>
    </lineage>
</organism>
<accession>A0AAU6W0G5</accession>
<reference evidence="1" key="1">
    <citation type="journal article" date="2024" name="J. Gen. Virol.">
        <title>Novel phages of Pseudomonas syringae unveil numerous potential auxiliary metabolic genes.</title>
        <authorList>
            <person name="Feltin C."/>
            <person name="Garneau J.R."/>
            <person name="Morris C.E."/>
            <person name="Berard A."/>
            <person name="Torres-Barcelo C."/>
        </authorList>
    </citation>
    <scope>NUCLEOTIDE SEQUENCE</scope>
</reference>
<protein>
    <submittedName>
        <fullName evidence="1">Uncharacterized protein</fullName>
    </submittedName>
</protein>
<sequence>MYKGTIYSASTGMIISTCRASAESDIELQTTLNPDHRAYIGEELDAFLYYFVDGAPASRIRMKLKVNGEDHIYTDFGEEPIHHLKIGEVLRIEGIPKGTELQYIDGIVTIDDGFIEWTTDTPGEFQFNLSLFPYAATRIYADFS</sequence>
<gene>
    <name evidence="1" type="ORF">Nican01_00022</name>
</gene>
<proteinExistence type="predicted"/>
<name>A0AAU6W0G5_9CAUD</name>
<evidence type="ECO:0000313" key="1">
    <source>
        <dbReference type="EMBL" id="XAI70035.1"/>
    </source>
</evidence>